<organism evidence="2 3">
    <name type="scientific">Coniella lustricola</name>
    <dbReference type="NCBI Taxonomy" id="2025994"/>
    <lineage>
        <taxon>Eukaryota</taxon>
        <taxon>Fungi</taxon>
        <taxon>Dikarya</taxon>
        <taxon>Ascomycota</taxon>
        <taxon>Pezizomycotina</taxon>
        <taxon>Sordariomycetes</taxon>
        <taxon>Sordariomycetidae</taxon>
        <taxon>Diaporthales</taxon>
        <taxon>Schizoparmaceae</taxon>
        <taxon>Coniella</taxon>
    </lineage>
</organism>
<gene>
    <name evidence="2" type="ORF">BD289DRAFT_175661</name>
</gene>
<dbReference type="Proteomes" id="UP000241462">
    <property type="component" value="Unassembled WGS sequence"/>
</dbReference>
<feature type="compositionally biased region" description="Basic and acidic residues" evidence="1">
    <location>
        <begin position="41"/>
        <end position="50"/>
    </location>
</feature>
<sequence>MSSPQARLLRFLMRDWPDETGPMCMVQRHRRSRTDQWPSSGRKDADEGHEPVQPVQKSKFKISKRWSQDGAKLGVPPQAHQAKRDVHGCACPPTRDASARGQIRLKKTKSLTIGRWDGRALSVRNAQMPQRADGAQSVAVVGPGLVAGWVPSRASNHRPVSLAEYAHKHRLSRLWSRMLLC</sequence>
<protein>
    <submittedName>
        <fullName evidence="2">Uncharacterized protein</fullName>
    </submittedName>
</protein>
<name>A0A2T3ADV7_9PEZI</name>
<dbReference type="AlphaFoldDB" id="A0A2T3ADV7"/>
<keyword evidence="3" id="KW-1185">Reference proteome</keyword>
<feature type="region of interest" description="Disordered" evidence="1">
    <location>
        <begin position="18"/>
        <end position="60"/>
    </location>
</feature>
<evidence type="ECO:0000313" key="2">
    <source>
        <dbReference type="EMBL" id="PSR93700.1"/>
    </source>
</evidence>
<reference evidence="2 3" key="1">
    <citation type="journal article" date="2018" name="Mycol. Prog.">
        <title>Coniella lustricola, a new species from submerged detritus.</title>
        <authorList>
            <person name="Raudabaugh D.B."/>
            <person name="Iturriaga T."/>
            <person name="Carver A."/>
            <person name="Mondo S."/>
            <person name="Pangilinan J."/>
            <person name="Lipzen A."/>
            <person name="He G."/>
            <person name="Amirebrahimi M."/>
            <person name="Grigoriev I.V."/>
            <person name="Miller A.N."/>
        </authorList>
    </citation>
    <scope>NUCLEOTIDE SEQUENCE [LARGE SCALE GENOMIC DNA]</scope>
    <source>
        <strain evidence="2 3">B22-T-1</strain>
    </source>
</reference>
<dbReference type="EMBL" id="KZ678405">
    <property type="protein sequence ID" value="PSR93700.1"/>
    <property type="molecule type" value="Genomic_DNA"/>
</dbReference>
<accession>A0A2T3ADV7</accession>
<proteinExistence type="predicted"/>
<dbReference type="InParanoid" id="A0A2T3ADV7"/>
<evidence type="ECO:0000313" key="3">
    <source>
        <dbReference type="Proteomes" id="UP000241462"/>
    </source>
</evidence>
<evidence type="ECO:0000256" key="1">
    <source>
        <dbReference type="SAM" id="MobiDB-lite"/>
    </source>
</evidence>